<dbReference type="NCBIfam" id="TIGR01843">
    <property type="entry name" value="type_I_hlyD"/>
    <property type="match status" value="1"/>
</dbReference>
<accession>A0A917E319</accession>
<keyword evidence="8 9" id="KW-0472">Membrane</keyword>
<keyword evidence="6 9" id="KW-0812">Transmembrane</keyword>
<evidence type="ECO:0000259" key="11">
    <source>
        <dbReference type="Pfam" id="PF25994"/>
    </source>
</evidence>
<organism evidence="13 14">
    <name type="scientific">Aureimonas endophytica</name>
    <dbReference type="NCBI Taxonomy" id="2027858"/>
    <lineage>
        <taxon>Bacteria</taxon>
        <taxon>Pseudomonadati</taxon>
        <taxon>Pseudomonadota</taxon>
        <taxon>Alphaproteobacteria</taxon>
        <taxon>Hyphomicrobiales</taxon>
        <taxon>Aurantimonadaceae</taxon>
        <taxon>Aureimonas</taxon>
    </lineage>
</organism>
<dbReference type="GO" id="GO:0015031">
    <property type="term" value="P:protein transport"/>
    <property type="evidence" value="ECO:0007669"/>
    <property type="project" value="InterPro"/>
</dbReference>
<dbReference type="Proteomes" id="UP000644699">
    <property type="component" value="Unassembled WGS sequence"/>
</dbReference>
<reference evidence="13" key="2">
    <citation type="submission" date="2020-09" db="EMBL/GenBank/DDBJ databases">
        <authorList>
            <person name="Sun Q."/>
            <person name="Zhou Y."/>
        </authorList>
    </citation>
    <scope>NUCLEOTIDE SEQUENCE</scope>
    <source>
        <strain evidence="13">CGMCC 1.15367</strain>
    </source>
</reference>
<feature type="domain" description="AprE-like long alpha-helical hairpin" evidence="11">
    <location>
        <begin position="109"/>
        <end position="297"/>
    </location>
</feature>
<evidence type="ECO:0000256" key="3">
    <source>
        <dbReference type="ARBA" id="ARBA00022448"/>
    </source>
</evidence>
<dbReference type="InterPro" id="IPR010129">
    <property type="entry name" value="T1SS_HlyD"/>
</dbReference>
<evidence type="ECO:0000256" key="1">
    <source>
        <dbReference type="ARBA" id="ARBA00004377"/>
    </source>
</evidence>
<evidence type="ECO:0000256" key="6">
    <source>
        <dbReference type="ARBA" id="ARBA00022692"/>
    </source>
</evidence>
<feature type="domain" description="AprE-like beta-barrel" evidence="12">
    <location>
        <begin position="340"/>
        <end position="430"/>
    </location>
</feature>
<dbReference type="InterPro" id="IPR058781">
    <property type="entry name" value="HH_AprE-like"/>
</dbReference>
<keyword evidence="3 9" id="KW-0813">Transport</keyword>
<evidence type="ECO:0000313" key="14">
    <source>
        <dbReference type="Proteomes" id="UP000644699"/>
    </source>
</evidence>
<reference evidence="13" key="1">
    <citation type="journal article" date="2014" name="Int. J. Syst. Evol. Microbiol.">
        <title>Complete genome sequence of Corynebacterium casei LMG S-19264T (=DSM 44701T), isolated from a smear-ripened cheese.</title>
        <authorList>
            <consortium name="US DOE Joint Genome Institute (JGI-PGF)"/>
            <person name="Walter F."/>
            <person name="Albersmeier A."/>
            <person name="Kalinowski J."/>
            <person name="Ruckert C."/>
        </authorList>
    </citation>
    <scope>NUCLEOTIDE SEQUENCE</scope>
    <source>
        <strain evidence="13">CGMCC 1.15367</strain>
    </source>
</reference>
<dbReference type="PRINTS" id="PR01490">
    <property type="entry name" value="RTXTOXIND"/>
</dbReference>
<gene>
    <name evidence="13" type="ORF">GCM10011390_12940</name>
</gene>
<comment type="caution">
    <text evidence="13">The sequence shown here is derived from an EMBL/GenBank/DDBJ whole genome shotgun (WGS) entry which is preliminary data.</text>
</comment>
<dbReference type="AlphaFoldDB" id="A0A917E319"/>
<evidence type="ECO:0000259" key="12">
    <source>
        <dbReference type="Pfam" id="PF26002"/>
    </source>
</evidence>
<evidence type="ECO:0000313" key="13">
    <source>
        <dbReference type="EMBL" id="GGD95591.1"/>
    </source>
</evidence>
<dbReference type="PANTHER" id="PTHR30386:SF17">
    <property type="entry name" value="ALKALINE PROTEASE SECRETION PROTEIN APRE"/>
    <property type="match status" value="1"/>
</dbReference>
<evidence type="ECO:0000256" key="9">
    <source>
        <dbReference type="RuleBase" id="RU365093"/>
    </source>
</evidence>
<dbReference type="InterPro" id="IPR050739">
    <property type="entry name" value="MFP"/>
</dbReference>
<feature type="transmembrane region" description="Helical" evidence="9">
    <location>
        <begin position="37"/>
        <end position="61"/>
    </location>
</feature>
<evidence type="ECO:0000256" key="2">
    <source>
        <dbReference type="ARBA" id="ARBA00009477"/>
    </source>
</evidence>
<feature type="coiled-coil region" evidence="10">
    <location>
        <begin position="228"/>
        <end position="291"/>
    </location>
</feature>
<keyword evidence="4 9" id="KW-1003">Cell membrane</keyword>
<comment type="subcellular location">
    <subcellularLocation>
        <location evidence="1 9">Cell inner membrane</location>
        <topology evidence="1 9">Single-pass membrane protein</topology>
    </subcellularLocation>
</comment>
<dbReference type="Gene3D" id="2.40.50.100">
    <property type="match status" value="1"/>
</dbReference>
<keyword evidence="5 9" id="KW-0997">Cell inner membrane</keyword>
<dbReference type="Gene3D" id="2.40.30.170">
    <property type="match status" value="1"/>
</dbReference>
<evidence type="ECO:0000256" key="8">
    <source>
        <dbReference type="ARBA" id="ARBA00023136"/>
    </source>
</evidence>
<evidence type="ECO:0000256" key="4">
    <source>
        <dbReference type="ARBA" id="ARBA00022475"/>
    </source>
</evidence>
<dbReference type="InterPro" id="IPR058982">
    <property type="entry name" value="Beta-barrel_AprE"/>
</dbReference>
<dbReference type="RefSeq" id="WP_188907439.1">
    <property type="nucleotide sequence ID" value="NZ_BMIQ01000002.1"/>
</dbReference>
<dbReference type="Pfam" id="PF25994">
    <property type="entry name" value="HH_AprE"/>
    <property type="match status" value="1"/>
</dbReference>
<keyword evidence="14" id="KW-1185">Reference proteome</keyword>
<evidence type="ECO:0000256" key="10">
    <source>
        <dbReference type="SAM" id="Coils"/>
    </source>
</evidence>
<proteinExistence type="inferred from homology"/>
<dbReference type="GO" id="GO:0005886">
    <property type="term" value="C:plasma membrane"/>
    <property type="evidence" value="ECO:0007669"/>
    <property type="project" value="UniProtKB-SubCell"/>
</dbReference>
<keyword evidence="7 9" id="KW-1133">Transmembrane helix</keyword>
<dbReference type="EMBL" id="BMIQ01000002">
    <property type="protein sequence ID" value="GGD95591.1"/>
    <property type="molecule type" value="Genomic_DNA"/>
</dbReference>
<keyword evidence="10" id="KW-0175">Coiled coil</keyword>
<sequence>MSARSLAPTGGATTGFHDIEWYADVPRSIGRQTVLGLLLLVVTFGGFSIWAFTAPLAAAIITQGSFVATGQNKIVQHFGGGIIKDLLVGEGDHVTAGQPLIRLDETAALANERQIYLRRMRLEAIVARLKTDVASETPIAFPPPFAAPLADADVQAIKESQETSLASTRAKLNSEVGLLRQNIASLDYRIAGYGEQTTALKRQLALLKEEFAGKNELFRNGLLRRTELAALQRAMADAEGQIGRLDGESGETRAQIDKLDQQITQARQTYRQQALDELQNAAGELDSVREQSVEARNVLQRTTVQAPASGTVVRMYYHSAGGVIESGKPIMEILPSDVPLIIETQIPRTDIDLVKVSEKASVRLTALNQRTTPILQGEVFYVSADAVQVQNGFENREIYLARVKLPASEIARVHGFVPTPGMPAEILIQTAERTFFAYLTKPIADSMSRAFNER</sequence>
<evidence type="ECO:0000256" key="5">
    <source>
        <dbReference type="ARBA" id="ARBA00022519"/>
    </source>
</evidence>
<dbReference type="PANTHER" id="PTHR30386">
    <property type="entry name" value="MEMBRANE FUSION SUBUNIT OF EMRAB-TOLC MULTIDRUG EFFLUX PUMP"/>
    <property type="match status" value="1"/>
</dbReference>
<protein>
    <recommendedName>
        <fullName evidence="9">Membrane fusion protein (MFP) family protein</fullName>
    </recommendedName>
</protein>
<comment type="similarity">
    <text evidence="2 9">Belongs to the membrane fusion protein (MFP) (TC 8.A.1) family.</text>
</comment>
<name>A0A917E319_9HYPH</name>
<evidence type="ECO:0000256" key="7">
    <source>
        <dbReference type="ARBA" id="ARBA00022989"/>
    </source>
</evidence>
<dbReference type="Pfam" id="PF26002">
    <property type="entry name" value="Beta-barrel_AprE"/>
    <property type="match status" value="1"/>
</dbReference>